<dbReference type="Pfam" id="PF12849">
    <property type="entry name" value="PBP_like_2"/>
    <property type="match status" value="1"/>
</dbReference>
<dbReference type="RefSeq" id="WP_116025209.1">
    <property type="nucleotide sequence ID" value="NZ_QTTT01000001.1"/>
</dbReference>
<dbReference type="InterPro" id="IPR050811">
    <property type="entry name" value="Phosphate_ABC_transporter"/>
</dbReference>
<dbReference type="EMBL" id="QTTT01000001">
    <property type="protein sequence ID" value="REE99995.1"/>
    <property type="molecule type" value="Genomic_DNA"/>
</dbReference>
<dbReference type="InterPro" id="IPR024370">
    <property type="entry name" value="PBP_domain"/>
</dbReference>
<sequence>MNVPSRHRSFGSDRRRSRIVGVAASLVVFAASTACAGGAESTTLRVSGSTTVNPVAADAAKILRDRGMSITVDTQGGSAGGLTQLAAGQIDIAMSSKPVGDAERRQHPKVTFTTTEIGQDAVGIVIRRNVYDGGVKSLSRQQLRRLFEGKVANWRELGGPDVPVYVYDKEPGRGTREVLDAFMYGKGVTAPPPPNSGRYAIVGGNEEGRTKTASTDGAVTPLSVAFAQGHPALAVVAVDGITPSPENVRTGKYSLARPLLLVTDGPPKGEARRFIDFVLSTPGQELVTKHGYLNLENLGRR</sequence>
<dbReference type="Proteomes" id="UP000256661">
    <property type="component" value="Unassembled WGS sequence"/>
</dbReference>
<organism evidence="4 5">
    <name type="scientific">Thermomonospora umbrina</name>
    <dbReference type="NCBI Taxonomy" id="111806"/>
    <lineage>
        <taxon>Bacteria</taxon>
        <taxon>Bacillati</taxon>
        <taxon>Actinomycetota</taxon>
        <taxon>Actinomycetes</taxon>
        <taxon>Streptosporangiales</taxon>
        <taxon>Thermomonosporaceae</taxon>
        <taxon>Thermomonospora</taxon>
    </lineage>
</organism>
<evidence type="ECO:0000313" key="5">
    <source>
        <dbReference type="Proteomes" id="UP000256661"/>
    </source>
</evidence>
<evidence type="ECO:0000259" key="3">
    <source>
        <dbReference type="Pfam" id="PF12849"/>
    </source>
</evidence>
<evidence type="ECO:0000313" key="4">
    <source>
        <dbReference type="EMBL" id="REE99995.1"/>
    </source>
</evidence>
<reference evidence="4 5" key="1">
    <citation type="submission" date="2018-08" db="EMBL/GenBank/DDBJ databases">
        <title>Sequencing the genomes of 1000 actinobacteria strains.</title>
        <authorList>
            <person name="Klenk H.-P."/>
        </authorList>
    </citation>
    <scope>NUCLEOTIDE SEQUENCE [LARGE SCALE GENOMIC DNA]</scope>
    <source>
        <strain evidence="4 5">DSM 43927</strain>
    </source>
</reference>
<protein>
    <submittedName>
        <fullName evidence="4">Phosphate ABC transporter substrate-binding protein (PhoT family)</fullName>
    </submittedName>
</protein>
<dbReference type="PROSITE" id="PS51257">
    <property type="entry name" value="PROKAR_LIPOPROTEIN"/>
    <property type="match status" value="1"/>
</dbReference>
<name>A0A3D9T414_9ACTN</name>
<comment type="caution">
    <text evidence="4">The sequence shown here is derived from an EMBL/GenBank/DDBJ whole genome shotgun (WGS) entry which is preliminary data.</text>
</comment>
<feature type="chain" id="PRO_5017641256" evidence="2">
    <location>
        <begin position="37"/>
        <end position="301"/>
    </location>
</feature>
<proteinExistence type="predicted"/>
<accession>A0A3D9T414</accession>
<evidence type="ECO:0000256" key="1">
    <source>
        <dbReference type="ARBA" id="ARBA00022729"/>
    </source>
</evidence>
<dbReference type="PANTHER" id="PTHR30570:SF1">
    <property type="entry name" value="PHOSPHATE-BINDING PROTEIN PSTS"/>
    <property type="match status" value="1"/>
</dbReference>
<feature type="signal peptide" evidence="2">
    <location>
        <begin position="1"/>
        <end position="36"/>
    </location>
</feature>
<dbReference type="AlphaFoldDB" id="A0A3D9T414"/>
<feature type="domain" description="PBP" evidence="3">
    <location>
        <begin position="37"/>
        <end position="280"/>
    </location>
</feature>
<dbReference type="Gene3D" id="3.40.190.10">
    <property type="entry name" value="Periplasmic binding protein-like II"/>
    <property type="match status" value="2"/>
</dbReference>
<dbReference type="SUPFAM" id="SSF53850">
    <property type="entry name" value="Periplasmic binding protein-like II"/>
    <property type="match status" value="1"/>
</dbReference>
<dbReference type="OrthoDB" id="9790048at2"/>
<evidence type="ECO:0000256" key="2">
    <source>
        <dbReference type="SAM" id="SignalP"/>
    </source>
</evidence>
<dbReference type="PANTHER" id="PTHR30570">
    <property type="entry name" value="PERIPLASMIC PHOSPHATE BINDING COMPONENT OF PHOSPHATE ABC TRANSPORTER"/>
    <property type="match status" value="1"/>
</dbReference>
<keyword evidence="5" id="KW-1185">Reference proteome</keyword>
<gene>
    <name evidence="4" type="ORF">DFJ69_5516</name>
</gene>
<dbReference type="CDD" id="cd13653">
    <property type="entry name" value="PBP2_phosphate_like_1"/>
    <property type="match status" value="1"/>
</dbReference>
<keyword evidence="1 2" id="KW-0732">Signal</keyword>